<evidence type="ECO:0000256" key="3">
    <source>
        <dbReference type="SAM" id="MobiDB-lite"/>
    </source>
</evidence>
<dbReference type="InterPro" id="IPR036028">
    <property type="entry name" value="SH3-like_dom_sf"/>
</dbReference>
<protein>
    <submittedName>
        <fullName evidence="5">Osmosensor protein</fullName>
    </submittedName>
</protein>
<feature type="domain" description="SH3" evidence="4">
    <location>
        <begin position="89"/>
        <end position="146"/>
    </location>
</feature>
<dbReference type="AlphaFoldDB" id="A0AAW0BWX8"/>
<dbReference type="PROSITE" id="PS50002">
    <property type="entry name" value="SH3"/>
    <property type="match status" value="1"/>
</dbReference>
<evidence type="ECO:0000313" key="5">
    <source>
        <dbReference type="EMBL" id="KAK7029799.1"/>
    </source>
</evidence>
<name>A0AAW0BWX8_9AGAR</name>
<accession>A0AAW0BWX8</accession>
<dbReference type="EMBL" id="JAWWNJ010000026">
    <property type="protein sequence ID" value="KAK7029799.1"/>
    <property type="molecule type" value="Genomic_DNA"/>
</dbReference>
<dbReference type="Pfam" id="PF00018">
    <property type="entry name" value="SH3_1"/>
    <property type="match status" value="1"/>
</dbReference>
<gene>
    <name evidence="5" type="ORF">R3P38DRAFT_3266633</name>
</gene>
<dbReference type="SUPFAM" id="SSF50044">
    <property type="entry name" value="SH3-domain"/>
    <property type="match status" value="1"/>
</dbReference>
<keyword evidence="6" id="KW-1185">Reference proteome</keyword>
<feature type="compositionally biased region" description="Basic and acidic residues" evidence="3">
    <location>
        <begin position="11"/>
        <end position="20"/>
    </location>
</feature>
<proteinExistence type="predicted"/>
<feature type="region of interest" description="Disordered" evidence="3">
    <location>
        <begin position="1"/>
        <end position="38"/>
    </location>
</feature>
<evidence type="ECO:0000313" key="6">
    <source>
        <dbReference type="Proteomes" id="UP001362999"/>
    </source>
</evidence>
<evidence type="ECO:0000256" key="1">
    <source>
        <dbReference type="ARBA" id="ARBA00022443"/>
    </source>
</evidence>
<organism evidence="5 6">
    <name type="scientific">Favolaschia claudopus</name>
    <dbReference type="NCBI Taxonomy" id="2862362"/>
    <lineage>
        <taxon>Eukaryota</taxon>
        <taxon>Fungi</taxon>
        <taxon>Dikarya</taxon>
        <taxon>Basidiomycota</taxon>
        <taxon>Agaricomycotina</taxon>
        <taxon>Agaricomycetes</taxon>
        <taxon>Agaricomycetidae</taxon>
        <taxon>Agaricales</taxon>
        <taxon>Marasmiineae</taxon>
        <taxon>Mycenaceae</taxon>
        <taxon>Favolaschia</taxon>
    </lineage>
</organism>
<dbReference type="SMART" id="SM00326">
    <property type="entry name" value="SH3"/>
    <property type="match status" value="1"/>
</dbReference>
<evidence type="ECO:0000259" key="4">
    <source>
        <dbReference type="PROSITE" id="PS50002"/>
    </source>
</evidence>
<dbReference type="PRINTS" id="PR00452">
    <property type="entry name" value="SH3DOMAIN"/>
</dbReference>
<dbReference type="Proteomes" id="UP001362999">
    <property type="component" value="Unassembled WGS sequence"/>
</dbReference>
<comment type="caution">
    <text evidence="5">The sequence shown here is derived from an EMBL/GenBank/DDBJ whole genome shotgun (WGS) entry which is preliminary data.</text>
</comment>
<dbReference type="PANTHER" id="PTHR15735">
    <property type="entry name" value="FCH AND DOUBLE SH3 DOMAINS PROTEIN"/>
    <property type="match status" value="1"/>
</dbReference>
<dbReference type="InterPro" id="IPR001452">
    <property type="entry name" value="SH3_domain"/>
</dbReference>
<dbReference type="Gene3D" id="2.30.30.40">
    <property type="entry name" value="SH3 Domains"/>
    <property type="match status" value="1"/>
</dbReference>
<reference evidence="5 6" key="1">
    <citation type="journal article" date="2024" name="J Genomics">
        <title>Draft genome sequencing and assembly of Favolaschia claudopus CIRM-BRFM 2984 isolated from oak limbs.</title>
        <authorList>
            <person name="Navarro D."/>
            <person name="Drula E."/>
            <person name="Chaduli D."/>
            <person name="Cazenave R."/>
            <person name="Ahrendt S."/>
            <person name="Wang J."/>
            <person name="Lipzen A."/>
            <person name="Daum C."/>
            <person name="Barry K."/>
            <person name="Grigoriev I.V."/>
            <person name="Favel A."/>
            <person name="Rosso M.N."/>
            <person name="Martin F."/>
        </authorList>
    </citation>
    <scope>NUCLEOTIDE SEQUENCE [LARGE SCALE GENOMIC DNA]</scope>
    <source>
        <strain evidence="5 6">CIRM-BRFM 2984</strain>
    </source>
</reference>
<sequence length="146" mass="16257">MLRKLFGRDQLPLHEHDHPSVSRRSTSTSLKKFLGKSTLPPPPLPITLSLPAETLAQNNFQIAETLRSRSATNIAVSLPPPPEPFLPGPNHCKAMALYPYTADDPTEISLNQGEILYIVEKQDEWWQARNSKGSVGLAPSNYFQLL</sequence>
<keyword evidence="1 2" id="KW-0728">SH3 domain</keyword>
<evidence type="ECO:0000256" key="2">
    <source>
        <dbReference type="PROSITE-ProRule" id="PRU00192"/>
    </source>
</evidence>
<dbReference type="PANTHER" id="PTHR15735:SF21">
    <property type="entry name" value="PROTEIN NERVOUS WRECK"/>
    <property type="match status" value="1"/>
</dbReference>